<reference evidence="1 2" key="1">
    <citation type="journal article" date="2023" name="ACS Omega">
        <title>Identification of the Neoaspergillic Acid Biosynthesis Gene Cluster by Establishing an In Vitro CRISPR-Ribonucleoprotein Genetic System in Aspergillus melleus.</title>
        <authorList>
            <person name="Yuan B."/>
            <person name="Grau M.F."/>
            <person name="Murata R.M."/>
            <person name="Torok T."/>
            <person name="Venkateswaran K."/>
            <person name="Stajich J.E."/>
            <person name="Wang C.C.C."/>
        </authorList>
    </citation>
    <scope>NUCLEOTIDE SEQUENCE [LARGE SCALE GENOMIC DNA]</scope>
    <source>
        <strain evidence="1 2">IMV 1140</strain>
    </source>
</reference>
<keyword evidence="1" id="KW-0378">Hydrolase</keyword>
<evidence type="ECO:0000313" key="1">
    <source>
        <dbReference type="EMBL" id="KAK1142583.1"/>
    </source>
</evidence>
<keyword evidence="2" id="KW-1185">Reference proteome</keyword>
<evidence type="ECO:0000313" key="2">
    <source>
        <dbReference type="Proteomes" id="UP001177260"/>
    </source>
</evidence>
<keyword evidence="1" id="KW-0547">Nucleotide-binding</keyword>
<keyword evidence="1" id="KW-0067">ATP-binding</keyword>
<dbReference type="EMBL" id="JAOPJF010000049">
    <property type="protein sequence ID" value="KAK1142583.1"/>
    <property type="molecule type" value="Genomic_DNA"/>
</dbReference>
<dbReference type="EC" id="3.6.4.13" evidence="1"/>
<proteinExistence type="predicted"/>
<protein>
    <submittedName>
        <fullName evidence="1">ATP-dependent RNA helicase</fullName>
        <ecNumber evidence="1">3.6.4.13</ecNumber>
    </submittedName>
</protein>
<keyword evidence="1" id="KW-0347">Helicase</keyword>
<accession>A0ACC3AYL9</accession>
<gene>
    <name evidence="1" type="primary">HAS1</name>
    <name evidence="1" type="ORF">N8T08_007559</name>
</gene>
<sequence length="609" mass="68188">MPIPVDTAKSISKKRKRKHGGSARAAAEEDVSATPAAVSETPEKEVTSAKNKKKSAAKEATLKKRKVEKPVSEDENDSEEGSDEEAAPAQDAEDSDAEEVEEEESAGNAEDLPSTDPVRLPQVEGEPQKFTELNLSDKTMKAIQEMGFQTMTEIQQRAIPPLLAGRDVLGAAKTGSGKTLSFLIPAIEMLSSLRFKPRNGTGVIIVSPTRELALQIFQVARELCQFHSQTYGIVIGGANRRAEAEKLVKGVNLLVATPGRLLDHLQNTQGFIYKNLKTLVIDEADRILEVGFEDEMRQIVKILPNDNRQTMLFSATQTTKVEDLARISLRPGPLYVNVDHRKEHSTVEGLEQGYVLCEADKRFLLLFSFLKRNAKKKIIVFFSSCNCVKYHAELLNYIDLPVLELHGKQKQQKRTNTFFEFCNAKSGTLICTDVAARGLDIPAVDWIIQYDPPDDTRDYIHRVGRTARGKDGKGRSLMFLQPSEVGFLKHLKEARVPVVEFDFPSNKIVNVQSQLEKLIEQNYYLNKSAKEGYRSYLQAYASHSLRSVFDVHKIDLVKVAKGFGFSTPPRIDIQLGSSLSRDKKQQQQGRRNYGSQPKGLKFKRKHEDD</sequence>
<dbReference type="Proteomes" id="UP001177260">
    <property type="component" value="Unassembled WGS sequence"/>
</dbReference>
<comment type="caution">
    <text evidence="1">The sequence shown here is derived from an EMBL/GenBank/DDBJ whole genome shotgun (WGS) entry which is preliminary data.</text>
</comment>
<organism evidence="1 2">
    <name type="scientific">Aspergillus melleus</name>
    <dbReference type="NCBI Taxonomy" id="138277"/>
    <lineage>
        <taxon>Eukaryota</taxon>
        <taxon>Fungi</taxon>
        <taxon>Dikarya</taxon>
        <taxon>Ascomycota</taxon>
        <taxon>Pezizomycotina</taxon>
        <taxon>Eurotiomycetes</taxon>
        <taxon>Eurotiomycetidae</taxon>
        <taxon>Eurotiales</taxon>
        <taxon>Aspergillaceae</taxon>
        <taxon>Aspergillus</taxon>
        <taxon>Aspergillus subgen. Circumdati</taxon>
    </lineage>
</organism>
<name>A0ACC3AYL9_9EURO</name>